<evidence type="ECO:0000256" key="1">
    <source>
        <dbReference type="ARBA" id="ARBA00001946"/>
    </source>
</evidence>
<keyword evidence="14" id="KW-1185">Reference proteome</keyword>
<keyword evidence="8" id="KW-0456">Lyase</keyword>
<dbReference type="PRINTS" id="PR00095">
    <property type="entry name" value="ANTSNTHASEI"/>
</dbReference>
<dbReference type="InterPro" id="IPR019999">
    <property type="entry name" value="Anth_synth_I-like"/>
</dbReference>
<evidence type="ECO:0000256" key="8">
    <source>
        <dbReference type="ARBA" id="ARBA00023239"/>
    </source>
</evidence>
<dbReference type="InterPro" id="IPR005802">
    <property type="entry name" value="ADC_synth_comp_1"/>
</dbReference>
<dbReference type="EC" id="2.6.1.85" evidence="3"/>
<dbReference type="GO" id="GO:0004049">
    <property type="term" value="F:anthranilate synthase activity"/>
    <property type="evidence" value="ECO:0007669"/>
    <property type="project" value="UniProtKB-EC"/>
</dbReference>
<keyword evidence="7" id="KW-0460">Magnesium</keyword>
<comment type="function">
    <text evidence="9">Part of a heterotetrameric complex that catalyzes the two-step biosynthesis of anthranilate, an intermediate in the biosynthesis of L-tryptophan. In the first step, the glutamine-binding beta subunit (TrpG) of anthranilate synthase (AS) provides the glutamine amidotransferase activity which generates ammonia as a substrate that, along with chorismate, is used in the second step, catalyzed by the large alpha subunit of AS (TrpE) to produce anthranilate. In the absence of TrpG, TrpE can synthesize anthranilate directly from chorismate and high concentrations of ammonia.</text>
</comment>
<evidence type="ECO:0000256" key="6">
    <source>
        <dbReference type="ARBA" id="ARBA00022723"/>
    </source>
</evidence>
<comment type="cofactor">
    <cofactor evidence="1">
        <name>Mg(2+)</name>
        <dbReference type="ChEBI" id="CHEBI:18420"/>
    </cofactor>
</comment>
<dbReference type="GO" id="GO:0046872">
    <property type="term" value="F:metal ion binding"/>
    <property type="evidence" value="ECO:0007669"/>
    <property type="project" value="UniProtKB-KW"/>
</dbReference>
<dbReference type="InterPro" id="IPR015890">
    <property type="entry name" value="Chorismate_C"/>
</dbReference>
<gene>
    <name evidence="13" type="ORF">SAMN02745120_0487</name>
</gene>
<evidence type="ECO:0000259" key="11">
    <source>
        <dbReference type="Pfam" id="PF00425"/>
    </source>
</evidence>
<dbReference type="RefSeq" id="WP_079588469.1">
    <property type="nucleotide sequence ID" value="NZ_FUYN01000001.1"/>
</dbReference>
<comment type="subunit">
    <text evidence="2">Heterotetramer consisting of two non-identical subunits: a beta subunit (TrpG) and a large alpha subunit (TrpE).</text>
</comment>
<feature type="domain" description="Anthranilate synthase component I N-terminal" evidence="12">
    <location>
        <begin position="9"/>
        <end position="135"/>
    </location>
</feature>
<dbReference type="Gene3D" id="3.60.120.10">
    <property type="entry name" value="Anthranilate synthase"/>
    <property type="match status" value="1"/>
</dbReference>
<evidence type="ECO:0000256" key="4">
    <source>
        <dbReference type="ARBA" id="ARBA00020653"/>
    </source>
</evidence>
<evidence type="ECO:0000256" key="5">
    <source>
        <dbReference type="ARBA" id="ARBA00022679"/>
    </source>
</evidence>
<reference evidence="14" key="1">
    <citation type="submission" date="2017-02" db="EMBL/GenBank/DDBJ databases">
        <authorList>
            <person name="Varghese N."/>
            <person name="Submissions S."/>
        </authorList>
    </citation>
    <scope>NUCLEOTIDE SEQUENCE [LARGE SCALE GENOMIC DNA]</scope>
    <source>
        <strain evidence="14">ATCC 35199</strain>
    </source>
</reference>
<evidence type="ECO:0000256" key="3">
    <source>
        <dbReference type="ARBA" id="ARBA00013139"/>
    </source>
</evidence>
<dbReference type="GO" id="GO:0009396">
    <property type="term" value="P:folic acid-containing compound biosynthetic process"/>
    <property type="evidence" value="ECO:0007669"/>
    <property type="project" value="InterPro"/>
</dbReference>
<evidence type="ECO:0000259" key="12">
    <source>
        <dbReference type="Pfam" id="PF04715"/>
    </source>
</evidence>
<dbReference type="PANTHER" id="PTHR11236">
    <property type="entry name" value="AMINOBENZOATE/ANTHRANILATE SYNTHASE"/>
    <property type="match status" value="1"/>
</dbReference>
<dbReference type="EMBL" id="FUYN01000001">
    <property type="protein sequence ID" value="SKB27199.1"/>
    <property type="molecule type" value="Genomic_DNA"/>
</dbReference>
<keyword evidence="6" id="KW-0479">Metal-binding</keyword>
<evidence type="ECO:0000256" key="2">
    <source>
        <dbReference type="ARBA" id="ARBA00011575"/>
    </source>
</evidence>
<dbReference type="AlphaFoldDB" id="A0A1T4ZXI3"/>
<dbReference type="GO" id="GO:0000162">
    <property type="term" value="P:L-tryptophan biosynthetic process"/>
    <property type="evidence" value="ECO:0007669"/>
    <property type="project" value="TreeGrafter"/>
</dbReference>
<accession>A0A1T4ZXI3</accession>
<dbReference type="OrthoDB" id="9803598at2"/>
<dbReference type="SUPFAM" id="SSF56322">
    <property type="entry name" value="ADC synthase"/>
    <property type="match status" value="1"/>
</dbReference>
<dbReference type="Pfam" id="PF00425">
    <property type="entry name" value="Chorismate_bind"/>
    <property type="match status" value="1"/>
</dbReference>
<keyword evidence="5" id="KW-0808">Transferase</keyword>
<evidence type="ECO:0000256" key="10">
    <source>
        <dbReference type="ARBA" id="ARBA00047683"/>
    </source>
</evidence>
<sequence>MIKEIKKYIEPIEIFELIKDEPHSFILESSLYHDEYGRYSIIASNPFEVVKYSNDPECIDKFRTIMNKYSFASNNDTKSLLPFNGGAVGYLSYDLGRYIEKIENKTIVDMEVPDLYFGLYDWAYVVDHKERKLYLVSADLDKDREEKLIIQKEELILNHTPAEKLSSVDEEVQLKSNFTKQEYIDSIEKVRQYIRSGDIYQANLTQRFEGKTKRSAFDIYSELREVGPTIFGGLLNFEDVQVISNSPERFIKVENRKIQTRPIKGTRPRGDNPEQDEFFKTELSNSEKDKAELLMIVDLERNDLGRVSEIGSVKVPELFKIEAYANVYHLVATIESEIDKDKDIYEVIKATFPGGSITGAPKIRAMEVIEELEPTRRNVYTGSIGYIGFDGLADLNIAIRTIVKKDDRITFQVGGGITWDSNPEDEYMETLHKAKSIMKTLRGYIQDDTSK</sequence>
<evidence type="ECO:0000256" key="9">
    <source>
        <dbReference type="ARBA" id="ARBA00025634"/>
    </source>
</evidence>
<name>A0A1T4ZXI3_9FIRM</name>
<feature type="domain" description="Chorismate-utilising enzyme C-terminal" evidence="11">
    <location>
        <begin position="180"/>
        <end position="433"/>
    </location>
</feature>
<dbReference type="PANTHER" id="PTHR11236:SF48">
    <property type="entry name" value="ISOCHORISMATE SYNTHASE MENF"/>
    <property type="match status" value="1"/>
</dbReference>
<dbReference type="InterPro" id="IPR006805">
    <property type="entry name" value="Anth_synth_I_N"/>
</dbReference>
<evidence type="ECO:0000313" key="14">
    <source>
        <dbReference type="Proteomes" id="UP000243406"/>
    </source>
</evidence>
<dbReference type="NCBIfam" id="TIGR00553">
    <property type="entry name" value="pabB"/>
    <property type="match status" value="1"/>
</dbReference>
<evidence type="ECO:0000256" key="7">
    <source>
        <dbReference type="ARBA" id="ARBA00022842"/>
    </source>
</evidence>
<comment type="catalytic activity">
    <reaction evidence="10">
        <text>chorismate + L-glutamine = anthranilate + pyruvate + L-glutamate + H(+)</text>
        <dbReference type="Rhea" id="RHEA:21732"/>
        <dbReference type="ChEBI" id="CHEBI:15361"/>
        <dbReference type="ChEBI" id="CHEBI:15378"/>
        <dbReference type="ChEBI" id="CHEBI:16567"/>
        <dbReference type="ChEBI" id="CHEBI:29748"/>
        <dbReference type="ChEBI" id="CHEBI:29985"/>
        <dbReference type="ChEBI" id="CHEBI:58359"/>
        <dbReference type="EC" id="4.1.3.27"/>
    </reaction>
</comment>
<dbReference type="InterPro" id="IPR005801">
    <property type="entry name" value="ADC_synthase"/>
</dbReference>
<dbReference type="Pfam" id="PF04715">
    <property type="entry name" value="Anth_synt_I_N"/>
    <property type="match status" value="1"/>
</dbReference>
<proteinExistence type="predicted"/>
<evidence type="ECO:0000313" key="13">
    <source>
        <dbReference type="EMBL" id="SKB27199.1"/>
    </source>
</evidence>
<dbReference type="GO" id="GO:0046820">
    <property type="term" value="F:4-amino-4-deoxychorismate synthase activity"/>
    <property type="evidence" value="ECO:0007669"/>
    <property type="project" value="UniProtKB-EC"/>
</dbReference>
<dbReference type="Proteomes" id="UP000243406">
    <property type="component" value="Unassembled WGS sequence"/>
</dbReference>
<protein>
    <recommendedName>
        <fullName evidence="4">Anthranilate synthase component 1</fullName>
        <ecNumber evidence="3">2.6.1.85</ecNumber>
    </recommendedName>
</protein>
<organism evidence="13 14">
    <name type="scientific">Acetoanaerobium noterae</name>
    <dbReference type="NCBI Taxonomy" id="745369"/>
    <lineage>
        <taxon>Bacteria</taxon>
        <taxon>Bacillati</taxon>
        <taxon>Bacillota</taxon>
        <taxon>Clostridia</taxon>
        <taxon>Peptostreptococcales</taxon>
        <taxon>Filifactoraceae</taxon>
        <taxon>Acetoanaerobium</taxon>
    </lineage>
</organism>